<dbReference type="PANTHER" id="PTHR42912:SF80">
    <property type="entry name" value="METHYLTRANSFERASE DOMAIN-CONTAINING PROTEIN"/>
    <property type="match status" value="1"/>
</dbReference>
<evidence type="ECO:0000259" key="1">
    <source>
        <dbReference type="Pfam" id="PF08241"/>
    </source>
</evidence>
<evidence type="ECO:0000313" key="2">
    <source>
        <dbReference type="EMBL" id="KAB7754931.1"/>
    </source>
</evidence>
<dbReference type="Gene3D" id="3.40.50.150">
    <property type="entry name" value="Vaccinia Virus protein VP39"/>
    <property type="match status" value="1"/>
</dbReference>
<feature type="domain" description="Methyltransferase type 11" evidence="1">
    <location>
        <begin position="56"/>
        <end position="155"/>
    </location>
</feature>
<keyword evidence="2" id="KW-0808">Transferase</keyword>
<dbReference type="Pfam" id="PF08241">
    <property type="entry name" value="Methyltransf_11"/>
    <property type="match status" value="1"/>
</dbReference>
<comment type="caution">
    <text evidence="2">The sequence shown here is derived from an EMBL/GenBank/DDBJ whole genome shotgun (WGS) entry which is preliminary data.</text>
</comment>
<dbReference type="InterPro" id="IPR050508">
    <property type="entry name" value="Methyltransf_Superfamily"/>
</dbReference>
<dbReference type="AlphaFoldDB" id="A0A5N5UZ65"/>
<dbReference type="CDD" id="cd02440">
    <property type="entry name" value="AdoMet_MTases"/>
    <property type="match status" value="1"/>
</dbReference>
<protein>
    <submittedName>
        <fullName evidence="2">SAM-dependent methyltransferase</fullName>
    </submittedName>
</protein>
<dbReference type="GeneID" id="74302468"/>
<keyword evidence="3" id="KW-1185">Reference proteome</keyword>
<evidence type="ECO:0000313" key="3">
    <source>
        <dbReference type="Proteomes" id="UP000325690"/>
    </source>
</evidence>
<proteinExistence type="predicted"/>
<dbReference type="GO" id="GO:0008757">
    <property type="term" value="F:S-adenosylmethionine-dependent methyltransferase activity"/>
    <property type="evidence" value="ECO:0007669"/>
    <property type="project" value="InterPro"/>
</dbReference>
<dbReference type="EMBL" id="ANBP01000021">
    <property type="protein sequence ID" value="KAB7754931.1"/>
    <property type="molecule type" value="Genomic_DNA"/>
</dbReference>
<dbReference type="InterPro" id="IPR013216">
    <property type="entry name" value="Methyltransf_11"/>
</dbReference>
<sequence>MSLFKEKSMTILAGQLARPHGPLGLLVARTLNRGNARAIGAAVDAAGAGPGAVVADVGFGGGIGLRMLLDRVGPAGRVHGVEIAAGMLRRARMTFAREIRAGRLWLAQGSLTALPFDDAALDAVVTVNTVYFIDDLDTACAELARVLRPGGRAVIGIADPDAMRHAPFTRHGFTLRPVEQIRAALAGAGLTVEHRRVDDKPLPRHVLVGTR</sequence>
<dbReference type="InterPro" id="IPR029063">
    <property type="entry name" value="SAM-dependent_MTases_sf"/>
</dbReference>
<dbReference type="PANTHER" id="PTHR42912">
    <property type="entry name" value="METHYLTRANSFERASE"/>
    <property type="match status" value="1"/>
</dbReference>
<dbReference type="Proteomes" id="UP000325690">
    <property type="component" value="Unassembled WGS sequence"/>
</dbReference>
<keyword evidence="2" id="KW-0489">Methyltransferase</keyword>
<name>A0A5N5UZ65_MYCPH</name>
<dbReference type="RefSeq" id="WP_003889277.1">
    <property type="nucleotide sequence ID" value="NZ_ANBO01000015.1"/>
</dbReference>
<accession>A0A5N5UZ65</accession>
<dbReference type="SUPFAM" id="SSF53335">
    <property type="entry name" value="S-adenosyl-L-methionine-dependent methyltransferases"/>
    <property type="match status" value="1"/>
</dbReference>
<dbReference type="GO" id="GO:0032259">
    <property type="term" value="P:methylation"/>
    <property type="evidence" value="ECO:0007669"/>
    <property type="project" value="UniProtKB-KW"/>
</dbReference>
<organism evidence="2 3">
    <name type="scientific">Mycolicibacterium phlei DSM 43239 = CCUG 21000</name>
    <dbReference type="NCBI Taxonomy" id="1226750"/>
    <lineage>
        <taxon>Bacteria</taxon>
        <taxon>Bacillati</taxon>
        <taxon>Actinomycetota</taxon>
        <taxon>Actinomycetes</taxon>
        <taxon>Mycobacteriales</taxon>
        <taxon>Mycobacteriaceae</taxon>
        <taxon>Mycolicibacterium</taxon>
    </lineage>
</organism>
<gene>
    <name evidence="2" type="ORF">MPHL21000_14720</name>
</gene>
<reference evidence="2 3" key="1">
    <citation type="submission" date="2012-10" db="EMBL/GenBank/DDBJ databases">
        <title>The draft sequence of the Mycobacterium pheli genome.</title>
        <authorList>
            <person name="Pettersson B.M.F."/>
            <person name="Das S."/>
            <person name="Dasgupta S."/>
            <person name="Bhattacharya A."/>
            <person name="Kirsebom L.A."/>
        </authorList>
    </citation>
    <scope>NUCLEOTIDE SEQUENCE [LARGE SCALE GENOMIC DNA]</scope>
    <source>
        <strain evidence="2 3">CCUG 21000</strain>
    </source>
</reference>